<dbReference type="EMBL" id="FOXP01000016">
    <property type="protein sequence ID" value="SFP98888.1"/>
    <property type="molecule type" value="Genomic_DNA"/>
</dbReference>
<evidence type="ECO:0000313" key="2">
    <source>
        <dbReference type="Proteomes" id="UP000199586"/>
    </source>
</evidence>
<dbReference type="STRING" id="634430.SAMN04488241_11628"/>
<dbReference type="Proteomes" id="UP000199586">
    <property type="component" value="Unassembled WGS sequence"/>
</dbReference>
<proteinExistence type="predicted"/>
<gene>
    <name evidence="1" type="ORF">SAMN04488241_11628</name>
</gene>
<dbReference type="RefSeq" id="WP_177200240.1">
    <property type="nucleotide sequence ID" value="NZ_FOXP01000016.1"/>
</dbReference>
<keyword evidence="2" id="KW-1185">Reference proteome</keyword>
<organism evidence="1 2">
    <name type="scientific">Sphingomonas rubra</name>
    <dbReference type="NCBI Taxonomy" id="634430"/>
    <lineage>
        <taxon>Bacteria</taxon>
        <taxon>Pseudomonadati</taxon>
        <taxon>Pseudomonadota</taxon>
        <taxon>Alphaproteobacteria</taxon>
        <taxon>Sphingomonadales</taxon>
        <taxon>Sphingomonadaceae</taxon>
        <taxon>Sphingomonas</taxon>
    </lineage>
</organism>
<sequence>MIERQGLYDLAEALARLAVKRDIAAARKERINADASLRPVFQPAPEVAP</sequence>
<reference evidence="2" key="1">
    <citation type="submission" date="2016-10" db="EMBL/GenBank/DDBJ databases">
        <authorList>
            <person name="Varghese N."/>
            <person name="Submissions S."/>
        </authorList>
    </citation>
    <scope>NUCLEOTIDE SEQUENCE [LARGE SCALE GENOMIC DNA]</scope>
    <source>
        <strain evidence="2">CGMCC 1.9113</strain>
    </source>
</reference>
<name>A0A1I5UUM5_9SPHN</name>
<dbReference type="AlphaFoldDB" id="A0A1I5UUM5"/>
<accession>A0A1I5UUM5</accession>
<protein>
    <submittedName>
        <fullName evidence="1">Uncharacterized protein</fullName>
    </submittedName>
</protein>
<evidence type="ECO:0000313" key="1">
    <source>
        <dbReference type="EMBL" id="SFP98888.1"/>
    </source>
</evidence>